<dbReference type="InterPro" id="IPR033124">
    <property type="entry name" value="Ser_caboxypep_his_AS"/>
</dbReference>
<dbReference type="SUPFAM" id="SSF53474">
    <property type="entry name" value="alpha/beta-Hydrolases"/>
    <property type="match status" value="1"/>
</dbReference>
<evidence type="ECO:0000313" key="6">
    <source>
        <dbReference type="EMBL" id="KAK1698267.1"/>
    </source>
</evidence>
<comment type="similarity">
    <text evidence="1">Belongs to the peptidase S10 family.</text>
</comment>
<dbReference type="GO" id="GO:0019748">
    <property type="term" value="P:secondary metabolic process"/>
    <property type="evidence" value="ECO:0007669"/>
    <property type="project" value="TreeGrafter"/>
</dbReference>
<evidence type="ECO:0000256" key="3">
    <source>
        <dbReference type="ARBA" id="ARBA00023145"/>
    </source>
</evidence>
<accession>A0AAD8X8P0</accession>
<dbReference type="GO" id="GO:0016747">
    <property type="term" value="F:acyltransferase activity, transferring groups other than amino-acyl groups"/>
    <property type="evidence" value="ECO:0007669"/>
    <property type="project" value="TreeGrafter"/>
</dbReference>
<dbReference type="InterPro" id="IPR029058">
    <property type="entry name" value="AB_hydrolase_fold"/>
</dbReference>
<dbReference type="PRINTS" id="PR00724">
    <property type="entry name" value="CRBOXYPTASEC"/>
</dbReference>
<evidence type="ECO:0000256" key="1">
    <source>
        <dbReference type="ARBA" id="ARBA00009431"/>
    </source>
</evidence>
<keyword evidence="3" id="KW-0865">Zymogen</keyword>
<dbReference type="Gene3D" id="3.40.50.1820">
    <property type="entry name" value="alpha/beta hydrolase"/>
    <property type="match status" value="1"/>
</dbReference>
<feature type="signal peptide" evidence="5">
    <location>
        <begin position="1"/>
        <end position="21"/>
    </location>
</feature>
<dbReference type="PROSITE" id="PS00560">
    <property type="entry name" value="CARBOXYPEPT_SER_HIS"/>
    <property type="match status" value="1"/>
</dbReference>
<organism evidence="6 7">
    <name type="scientific">Lolium multiflorum</name>
    <name type="common">Italian ryegrass</name>
    <name type="synonym">Lolium perenne subsp. multiflorum</name>
    <dbReference type="NCBI Taxonomy" id="4521"/>
    <lineage>
        <taxon>Eukaryota</taxon>
        <taxon>Viridiplantae</taxon>
        <taxon>Streptophyta</taxon>
        <taxon>Embryophyta</taxon>
        <taxon>Tracheophyta</taxon>
        <taxon>Spermatophyta</taxon>
        <taxon>Magnoliopsida</taxon>
        <taxon>Liliopsida</taxon>
        <taxon>Poales</taxon>
        <taxon>Poaceae</taxon>
        <taxon>BOP clade</taxon>
        <taxon>Pooideae</taxon>
        <taxon>Poodae</taxon>
        <taxon>Poeae</taxon>
        <taxon>Poeae Chloroplast Group 2 (Poeae type)</taxon>
        <taxon>Loliodinae</taxon>
        <taxon>Loliinae</taxon>
        <taxon>Lolium</taxon>
    </lineage>
</organism>
<evidence type="ECO:0000256" key="2">
    <source>
        <dbReference type="ARBA" id="ARBA00022729"/>
    </source>
</evidence>
<dbReference type="FunFam" id="3.40.50.1820:FF:000072">
    <property type="entry name" value="Serine carboxypeptidase-like 19"/>
    <property type="match status" value="1"/>
</dbReference>
<gene>
    <name evidence="6" type="ORF">QYE76_014964</name>
</gene>
<feature type="chain" id="PRO_5042184298" evidence="5">
    <location>
        <begin position="22"/>
        <end position="474"/>
    </location>
</feature>
<keyword evidence="2 5" id="KW-0732">Signal</keyword>
<dbReference type="FunFam" id="3.40.50.12670:FF:000001">
    <property type="entry name" value="Carboxypeptidase"/>
    <property type="match status" value="1"/>
</dbReference>
<evidence type="ECO:0000313" key="7">
    <source>
        <dbReference type="Proteomes" id="UP001231189"/>
    </source>
</evidence>
<dbReference type="PANTHER" id="PTHR11802:SF53">
    <property type="entry name" value="OS10G0101200 PROTEIN"/>
    <property type="match status" value="1"/>
</dbReference>
<evidence type="ECO:0000256" key="5">
    <source>
        <dbReference type="SAM" id="SignalP"/>
    </source>
</evidence>
<dbReference type="EMBL" id="JAUUTY010000001">
    <property type="protein sequence ID" value="KAK1698267.1"/>
    <property type="molecule type" value="Genomic_DNA"/>
</dbReference>
<dbReference type="InterPro" id="IPR001563">
    <property type="entry name" value="Peptidase_S10"/>
</dbReference>
<protein>
    <submittedName>
        <fullName evidence="6">Uncharacterized protein</fullName>
    </submittedName>
</protein>
<proteinExistence type="inferred from homology"/>
<dbReference type="AlphaFoldDB" id="A0AAD8X8P0"/>
<name>A0AAD8X8P0_LOLMU</name>
<evidence type="ECO:0000256" key="4">
    <source>
        <dbReference type="ARBA" id="ARBA00023180"/>
    </source>
</evidence>
<comment type="caution">
    <text evidence="6">The sequence shown here is derived from an EMBL/GenBank/DDBJ whole genome shotgun (WGS) entry which is preliminary data.</text>
</comment>
<keyword evidence="4" id="KW-0325">Glycoprotein</keyword>
<dbReference type="Pfam" id="PF00450">
    <property type="entry name" value="Peptidase_S10"/>
    <property type="match status" value="1"/>
</dbReference>
<dbReference type="GO" id="GO:0006508">
    <property type="term" value="P:proteolysis"/>
    <property type="evidence" value="ECO:0007669"/>
    <property type="project" value="InterPro"/>
</dbReference>
<dbReference type="GO" id="GO:0004185">
    <property type="term" value="F:serine-type carboxypeptidase activity"/>
    <property type="evidence" value="ECO:0007669"/>
    <property type="project" value="InterPro"/>
</dbReference>
<dbReference type="Gene3D" id="3.40.50.12670">
    <property type="match status" value="1"/>
</dbReference>
<reference evidence="6" key="1">
    <citation type="submission" date="2023-07" db="EMBL/GenBank/DDBJ databases">
        <title>A chromosome-level genome assembly of Lolium multiflorum.</title>
        <authorList>
            <person name="Chen Y."/>
            <person name="Copetti D."/>
            <person name="Kolliker R."/>
            <person name="Studer B."/>
        </authorList>
    </citation>
    <scope>NUCLEOTIDE SEQUENCE</scope>
    <source>
        <strain evidence="6">02402/16</strain>
        <tissue evidence="6">Leaf</tissue>
    </source>
</reference>
<dbReference type="PANTHER" id="PTHR11802">
    <property type="entry name" value="SERINE PROTEASE FAMILY S10 SERINE CARBOXYPEPTIDASE"/>
    <property type="match status" value="1"/>
</dbReference>
<keyword evidence="7" id="KW-1185">Reference proteome</keyword>
<dbReference type="Proteomes" id="UP001231189">
    <property type="component" value="Unassembled WGS sequence"/>
</dbReference>
<sequence length="474" mass="52614">MAKLLLLLRLLLVTAITSGYAAAVVPERNTITHIKGFDGPLPFSLETGYVEVEETHSVELFYYFIQSERNPLEDPLILWISGGPGCSGLNALFFDIGPLKLDVAGYTEGLFPRLVYFEDSWTKVSNVIFLDAPVGTGFSYSREAQGLNVSITGTGRQVRIFLERWLVQHPEFASNPLYIGGDSYSGITVPVTALEMANHNPNGELNLKGYMVGNGLTDKNCDDGGRFPFMHGMGLISDELYEGALGSCVGDLVSTPKTTECAQALQAISEATSDINPMHILEPLCEVEYLRHSTPTRIFATRLLVQEENDELGSIFPRTASPSLPVDCRASGYYLSDIWANDVEVREMLGIREGSVGIWRLCPTLLHLRMDVHSTVPYHRHLTQRGYRALVYNGDHDLVITFVGTQAWIRTLGYPVVAPWRPWYSNRQPAGFTTEYAYNLTYATVKGGGHMAPESHPKECLHMLEKWTSPAGRL</sequence>